<feature type="transmembrane region" description="Helical" evidence="8">
    <location>
        <begin position="210"/>
        <end position="231"/>
    </location>
</feature>
<accession>A0ABY5DZ22</accession>
<dbReference type="InterPro" id="IPR038731">
    <property type="entry name" value="RgtA/B/C-like"/>
</dbReference>
<feature type="domain" description="Glycosyltransferase RgtA/B/C/D-like" evidence="9">
    <location>
        <begin position="66"/>
        <end position="224"/>
    </location>
</feature>
<evidence type="ECO:0000256" key="4">
    <source>
        <dbReference type="ARBA" id="ARBA00022679"/>
    </source>
</evidence>
<dbReference type="RefSeq" id="WP_254572800.1">
    <property type="nucleotide sequence ID" value="NZ_CP098502.1"/>
</dbReference>
<proteinExistence type="predicted"/>
<dbReference type="InterPro" id="IPR050297">
    <property type="entry name" value="LipidA_mod_glycosyltrf_83"/>
</dbReference>
<name>A0ABY5DZ22_9ACTN</name>
<protein>
    <submittedName>
        <fullName evidence="10">Glycosyltransferase family 39 protein</fullName>
        <ecNumber evidence="10">2.4.-.-</ecNumber>
    </submittedName>
</protein>
<feature type="transmembrane region" description="Helical" evidence="8">
    <location>
        <begin position="179"/>
        <end position="198"/>
    </location>
</feature>
<keyword evidence="5 8" id="KW-0812">Transmembrane</keyword>
<evidence type="ECO:0000256" key="7">
    <source>
        <dbReference type="ARBA" id="ARBA00023136"/>
    </source>
</evidence>
<evidence type="ECO:0000313" key="10">
    <source>
        <dbReference type="EMBL" id="UTI66122.1"/>
    </source>
</evidence>
<feature type="transmembrane region" description="Helical" evidence="8">
    <location>
        <begin position="331"/>
        <end position="349"/>
    </location>
</feature>
<evidence type="ECO:0000256" key="6">
    <source>
        <dbReference type="ARBA" id="ARBA00022989"/>
    </source>
</evidence>
<evidence type="ECO:0000256" key="3">
    <source>
        <dbReference type="ARBA" id="ARBA00022676"/>
    </source>
</evidence>
<evidence type="ECO:0000256" key="8">
    <source>
        <dbReference type="SAM" id="Phobius"/>
    </source>
</evidence>
<keyword evidence="4 10" id="KW-0808">Transferase</keyword>
<feature type="transmembrane region" description="Helical" evidence="8">
    <location>
        <begin position="409"/>
        <end position="429"/>
    </location>
</feature>
<evidence type="ECO:0000256" key="2">
    <source>
        <dbReference type="ARBA" id="ARBA00022475"/>
    </source>
</evidence>
<feature type="transmembrane region" description="Helical" evidence="8">
    <location>
        <begin position="355"/>
        <end position="374"/>
    </location>
</feature>
<keyword evidence="6 8" id="KW-1133">Transmembrane helix</keyword>
<keyword evidence="3 10" id="KW-0328">Glycosyltransferase</keyword>
<keyword evidence="11" id="KW-1185">Reference proteome</keyword>
<evidence type="ECO:0000256" key="1">
    <source>
        <dbReference type="ARBA" id="ARBA00004651"/>
    </source>
</evidence>
<gene>
    <name evidence="10" type="ORF">NBH00_07925</name>
</gene>
<feature type="transmembrane region" description="Helical" evidence="8">
    <location>
        <begin position="386"/>
        <end position="403"/>
    </location>
</feature>
<dbReference type="EC" id="2.4.-.-" evidence="10"/>
<sequence>MPPAGSGGRPWAAPVLVALLGAALRLWDFGRVGANPYYDAAVRSMGRSWHAFFYGAYDPTGQVSIDKTPVDLWLQVASTKLLGFTPVALRLPEVTAGILAIPLLYDLVRRLFGRRAGLVSASVLAVLPVSVMTARSDTMDSVMTLLILAAAWLVVRAGPRGRLLPLAGAGAAMGLAFEVKLFESLVALPGLAVLALLLSEAPWRRRLLHLLAAGGAMVAVGLSWLTAVSVMPGPRPFPIGSTNGSVWDVTFGYNGLARLRVGPTPALRRLDPAGPARLFAPGGALEGRLVGSVLLAALLLGAAAATAGVVQRRRTGAGRPERDAARYGAGVCFLAVWLLTGFVLFSHVGRLHPRYLEAFTPAIAGTIGVAVAALTSARRAGGAARASLIAALAVTAGLGPFVAGAGAGVAAGAVLLVLVTAGLPLAFAARGGRTRGPVPGAAVAAFATAAVLLVPLAGSMQLVRTGAADSGRPGYIAPARVAALSRFLLARQHGARYETASTAPAEAGPLIVHDGRPVLMLTSLYDRPLLTPAALAAQVMSGHVRYVLIDPSACAATSTRCAPVIRWERRHAVDVSGAAGQPPGTLYRLSARASS</sequence>
<keyword evidence="7 8" id="KW-0472">Membrane</keyword>
<comment type="subcellular location">
    <subcellularLocation>
        <location evidence="1">Cell membrane</location>
        <topology evidence="1">Multi-pass membrane protein</topology>
    </subcellularLocation>
</comment>
<evidence type="ECO:0000259" key="9">
    <source>
        <dbReference type="Pfam" id="PF13231"/>
    </source>
</evidence>
<dbReference type="GO" id="GO:0016757">
    <property type="term" value="F:glycosyltransferase activity"/>
    <property type="evidence" value="ECO:0007669"/>
    <property type="project" value="UniProtKB-KW"/>
</dbReference>
<dbReference type="PANTHER" id="PTHR33908">
    <property type="entry name" value="MANNOSYLTRANSFERASE YKCB-RELATED"/>
    <property type="match status" value="1"/>
</dbReference>
<evidence type="ECO:0000256" key="5">
    <source>
        <dbReference type="ARBA" id="ARBA00022692"/>
    </source>
</evidence>
<dbReference type="Pfam" id="PF13231">
    <property type="entry name" value="PMT_2"/>
    <property type="match status" value="1"/>
</dbReference>
<dbReference type="EMBL" id="CP098502">
    <property type="protein sequence ID" value="UTI66122.1"/>
    <property type="molecule type" value="Genomic_DNA"/>
</dbReference>
<feature type="transmembrane region" description="Helical" evidence="8">
    <location>
        <begin position="441"/>
        <end position="463"/>
    </location>
</feature>
<dbReference type="PANTHER" id="PTHR33908:SF3">
    <property type="entry name" value="UNDECAPRENYL PHOSPHATE-ALPHA-4-AMINO-4-DEOXY-L-ARABINOSE ARABINOSYL TRANSFERASE"/>
    <property type="match status" value="1"/>
</dbReference>
<dbReference type="Proteomes" id="UP001056035">
    <property type="component" value="Chromosome"/>
</dbReference>
<organism evidence="10 11">
    <name type="scientific">Paraconexibacter antarcticus</name>
    <dbReference type="NCBI Taxonomy" id="2949664"/>
    <lineage>
        <taxon>Bacteria</taxon>
        <taxon>Bacillati</taxon>
        <taxon>Actinomycetota</taxon>
        <taxon>Thermoleophilia</taxon>
        <taxon>Solirubrobacterales</taxon>
        <taxon>Paraconexibacteraceae</taxon>
        <taxon>Paraconexibacter</taxon>
    </lineage>
</organism>
<evidence type="ECO:0000313" key="11">
    <source>
        <dbReference type="Proteomes" id="UP001056035"/>
    </source>
</evidence>
<reference evidence="10 11" key="1">
    <citation type="submission" date="2022-06" db="EMBL/GenBank/DDBJ databases">
        <title>Paraconexibacter antarcticus.</title>
        <authorList>
            <person name="Kim C.S."/>
        </authorList>
    </citation>
    <scope>NUCLEOTIDE SEQUENCE [LARGE SCALE GENOMIC DNA]</scope>
    <source>
        <strain evidence="10 11">02-257</strain>
    </source>
</reference>
<feature type="transmembrane region" description="Helical" evidence="8">
    <location>
        <begin position="117"/>
        <end position="134"/>
    </location>
</feature>
<feature type="transmembrane region" description="Helical" evidence="8">
    <location>
        <begin position="289"/>
        <end position="310"/>
    </location>
</feature>
<keyword evidence="2" id="KW-1003">Cell membrane</keyword>